<accession>A0ABR2AEV3</accession>
<dbReference type="EMBL" id="JBBPBM010000776">
    <property type="protein sequence ID" value="KAK8491671.1"/>
    <property type="molecule type" value="Genomic_DNA"/>
</dbReference>
<dbReference type="Proteomes" id="UP001472677">
    <property type="component" value="Unassembled WGS sequence"/>
</dbReference>
<protein>
    <submittedName>
        <fullName evidence="2">Uncharacterized protein</fullName>
    </submittedName>
</protein>
<feature type="compositionally biased region" description="Polar residues" evidence="1">
    <location>
        <begin position="10"/>
        <end position="20"/>
    </location>
</feature>
<reference evidence="2 3" key="1">
    <citation type="journal article" date="2024" name="G3 (Bethesda)">
        <title>Genome assembly of Hibiscus sabdariffa L. provides insights into metabolisms of medicinal natural products.</title>
        <authorList>
            <person name="Kim T."/>
        </authorList>
    </citation>
    <scope>NUCLEOTIDE SEQUENCE [LARGE SCALE GENOMIC DNA]</scope>
    <source>
        <strain evidence="2">TK-2024</strain>
        <tissue evidence="2">Old leaves</tissue>
    </source>
</reference>
<comment type="caution">
    <text evidence="2">The sequence shown here is derived from an EMBL/GenBank/DDBJ whole genome shotgun (WGS) entry which is preliminary data.</text>
</comment>
<keyword evidence="3" id="KW-1185">Reference proteome</keyword>
<sequence length="73" mass="7754">MRPSIGDTVVGTSAMENNRATVHPRTHRGRDMVSEGSLGESSTATVVHDRGLTVGDNNSGDKASRIRTGYRIG</sequence>
<evidence type="ECO:0000313" key="3">
    <source>
        <dbReference type="Proteomes" id="UP001472677"/>
    </source>
</evidence>
<proteinExistence type="predicted"/>
<gene>
    <name evidence="2" type="ORF">V6N12_073313</name>
</gene>
<organism evidence="2 3">
    <name type="scientific">Hibiscus sabdariffa</name>
    <name type="common">roselle</name>
    <dbReference type="NCBI Taxonomy" id="183260"/>
    <lineage>
        <taxon>Eukaryota</taxon>
        <taxon>Viridiplantae</taxon>
        <taxon>Streptophyta</taxon>
        <taxon>Embryophyta</taxon>
        <taxon>Tracheophyta</taxon>
        <taxon>Spermatophyta</taxon>
        <taxon>Magnoliopsida</taxon>
        <taxon>eudicotyledons</taxon>
        <taxon>Gunneridae</taxon>
        <taxon>Pentapetalae</taxon>
        <taxon>rosids</taxon>
        <taxon>malvids</taxon>
        <taxon>Malvales</taxon>
        <taxon>Malvaceae</taxon>
        <taxon>Malvoideae</taxon>
        <taxon>Hibiscus</taxon>
    </lineage>
</organism>
<feature type="region of interest" description="Disordered" evidence="1">
    <location>
        <begin position="1"/>
        <end position="73"/>
    </location>
</feature>
<evidence type="ECO:0000313" key="2">
    <source>
        <dbReference type="EMBL" id="KAK8491671.1"/>
    </source>
</evidence>
<name>A0ABR2AEV3_9ROSI</name>
<evidence type="ECO:0000256" key="1">
    <source>
        <dbReference type="SAM" id="MobiDB-lite"/>
    </source>
</evidence>